<accession>Q4S4B7</accession>
<protein>
    <submittedName>
        <fullName evidence="2">Chromosome 2 SCAF14738, whole genome shotgun sequence</fullName>
    </submittedName>
</protein>
<gene>
    <name evidence="2" type="ORF">GSTENG00024247001</name>
</gene>
<reference evidence="2" key="1">
    <citation type="journal article" date="2004" name="Nature">
        <title>Genome duplication in the teleost fish Tetraodon nigroviridis reveals the early vertebrate proto-karyotype.</title>
        <authorList>
            <person name="Jaillon O."/>
            <person name="Aury J.-M."/>
            <person name="Brunet F."/>
            <person name="Petit J.-L."/>
            <person name="Stange-Thomann N."/>
            <person name="Mauceli E."/>
            <person name="Bouneau L."/>
            <person name="Fischer C."/>
            <person name="Ozouf-Costaz C."/>
            <person name="Bernot A."/>
            <person name="Nicaud S."/>
            <person name="Jaffe D."/>
            <person name="Fisher S."/>
            <person name="Lutfalla G."/>
            <person name="Dossat C."/>
            <person name="Segurens B."/>
            <person name="Dasilva C."/>
            <person name="Salanoubat M."/>
            <person name="Levy M."/>
            <person name="Boudet N."/>
            <person name="Castellano S."/>
            <person name="Anthouard V."/>
            <person name="Jubin C."/>
            <person name="Castelli V."/>
            <person name="Katinka M."/>
            <person name="Vacherie B."/>
            <person name="Biemont C."/>
            <person name="Skalli Z."/>
            <person name="Cattolico L."/>
            <person name="Poulain J."/>
            <person name="De Berardinis V."/>
            <person name="Cruaud C."/>
            <person name="Duprat S."/>
            <person name="Brottier P."/>
            <person name="Coutanceau J.-P."/>
            <person name="Gouzy J."/>
            <person name="Parra G."/>
            <person name="Lardier G."/>
            <person name="Chapple C."/>
            <person name="McKernan K.J."/>
            <person name="McEwan P."/>
            <person name="Bosak S."/>
            <person name="Kellis M."/>
            <person name="Volff J.-N."/>
            <person name="Guigo R."/>
            <person name="Zody M.C."/>
            <person name="Mesirov J."/>
            <person name="Lindblad-Toh K."/>
            <person name="Birren B."/>
            <person name="Nusbaum C."/>
            <person name="Kahn D."/>
            <person name="Robinson-Rechavi M."/>
            <person name="Laudet V."/>
            <person name="Schachter V."/>
            <person name="Quetier F."/>
            <person name="Saurin W."/>
            <person name="Scarpelli C."/>
            <person name="Wincker P."/>
            <person name="Lander E.S."/>
            <person name="Weissenbach J."/>
            <person name="Roest Crollius H."/>
        </authorList>
    </citation>
    <scope>NUCLEOTIDE SEQUENCE [LARGE SCALE GENOMIC DNA]</scope>
</reference>
<dbReference type="EMBL" id="CAAE01014738">
    <property type="protein sequence ID" value="CAG04515.1"/>
    <property type="molecule type" value="Genomic_DNA"/>
</dbReference>
<feature type="compositionally biased region" description="Low complexity" evidence="1">
    <location>
        <begin position="74"/>
        <end position="85"/>
    </location>
</feature>
<feature type="compositionally biased region" description="Basic residues" evidence="1">
    <location>
        <begin position="92"/>
        <end position="108"/>
    </location>
</feature>
<proteinExistence type="predicted"/>
<feature type="region of interest" description="Disordered" evidence="1">
    <location>
        <begin position="38"/>
        <end position="108"/>
    </location>
</feature>
<evidence type="ECO:0000256" key="1">
    <source>
        <dbReference type="SAM" id="MobiDB-lite"/>
    </source>
</evidence>
<organism evidence="2">
    <name type="scientific">Tetraodon nigroviridis</name>
    <name type="common">Spotted green pufferfish</name>
    <name type="synonym">Chelonodon nigroviridis</name>
    <dbReference type="NCBI Taxonomy" id="99883"/>
    <lineage>
        <taxon>Eukaryota</taxon>
        <taxon>Metazoa</taxon>
        <taxon>Chordata</taxon>
        <taxon>Craniata</taxon>
        <taxon>Vertebrata</taxon>
        <taxon>Euteleostomi</taxon>
        <taxon>Actinopterygii</taxon>
        <taxon>Neopterygii</taxon>
        <taxon>Teleostei</taxon>
        <taxon>Neoteleostei</taxon>
        <taxon>Acanthomorphata</taxon>
        <taxon>Eupercaria</taxon>
        <taxon>Tetraodontiformes</taxon>
        <taxon>Tetradontoidea</taxon>
        <taxon>Tetraodontidae</taxon>
        <taxon>Tetraodon</taxon>
    </lineage>
</organism>
<feature type="compositionally biased region" description="Polar residues" evidence="1">
    <location>
        <begin position="47"/>
        <end position="57"/>
    </location>
</feature>
<name>Q4S4B7_TETNG</name>
<dbReference type="AlphaFoldDB" id="Q4S4B7"/>
<sequence length="108" mass="12185">MRRGDTTPGFSAQKTTDLCSTFLPKKWYIVAKRRKRLQSGNFKMDSFNRSTDSSLSAESPGGLNQGFLLHPDNPIHSSTPSIIPDTPSPQPSKRRRSERKRRLNPVSQ</sequence>
<reference evidence="2" key="2">
    <citation type="submission" date="2004-02" db="EMBL/GenBank/DDBJ databases">
        <authorList>
            <consortium name="Genoscope"/>
            <consortium name="Whitehead Institute Centre for Genome Research"/>
        </authorList>
    </citation>
    <scope>NUCLEOTIDE SEQUENCE</scope>
</reference>
<dbReference type="KEGG" id="tng:GSTEN00024247G001"/>
<evidence type="ECO:0000313" key="2">
    <source>
        <dbReference type="EMBL" id="CAG04515.1"/>
    </source>
</evidence>